<dbReference type="PANTHER" id="PTHR45947:SF13">
    <property type="entry name" value="TRANSFERASE"/>
    <property type="match status" value="1"/>
</dbReference>
<evidence type="ECO:0000313" key="3">
    <source>
        <dbReference type="Proteomes" id="UP001139486"/>
    </source>
</evidence>
<dbReference type="EMBL" id="JAMLDY010000021">
    <property type="protein sequence ID" value="MCP3736173.1"/>
    <property type="molecule type" value="Genomic_DNA"/>
</dbReference>
<dbReference type="PANTHER" id="PTHR45947">
    <property type="entry name" value="SULFOQUINOVOSYL TRANSFERASE SQD2"/>
    <property type="match status" value="1"/>
</dbReference>
<keyword evidence="2" id="KW-0328">Glycosyltransferase</keyword>
<keyword evidence="2" id="KW-0808">Transferase</keyword>
<keyword evidence="3" id="KW-1185">Reference proteome</keyword>
<dbReference type="AlphaFoldDB" id="A0A9X2HZ03"/>
<dbReference type="SUPFAM" id="SSF53756">
    <property type="entry name" value="UDP-Glycosyltransferase/glycogen phosphorylase"/>
    <property type="match status" value="1"/>
</dbReference>
<dbReference type="InterPro" id="IPR050194">
    <property type="entry name" value="Glycosyltransferase_grp1"/>
</dbReference>
<protein>
    <submittedName>
        <fullName evidence="2">Glycosyltransferase</fullName>
        <ecNumber evidence="2">2.4.-.-</ecNumber>
    </submittedName>
</protein>
<comment type="caution">
    <text evidence="2">The sequence shown here is derived from an EMBL/GenBank/DDBJ whole genome shotgun (WGS) entry which is preliminary data.</text>
</comment>
<dbReference type="Proteomes" id="UP001139486">
    <property type="component" value="Unassembled WGS sequence"/>
</dbReference>
<sequence length="356" mass="38325">MFEAIVAQAQMLADADAEPIVFALHDEYCDADRHRFGTISVHTGHVVGPRQVGWSPDLGRMLAAADLDLLHLHGVWTATSHLGAAWARRTDKPYVISPHGMLDPWITGRGRTKKWIARRLYERRSWARATMFHALTDAEAADIARETGRDAVTVIPNPVDFDAAPAPAASGPQPIVYLGRIHSKKNIDSLIDGWRLLVDRRGMATPPLTIAGWGDDHDVAALGARIAAVGDARLSFVGPVYGADKQRLIAGAVALALPSHSEGLPMVILESWAAGVPTAMSTHCHLSEGFGAGAAVDSGTEPGTIAAALSTLIDEDATARAARSAAARRLVAERFVVPVIRTAWFSAYRRLIERRI</sequence>
<accession>A0A9X2HZ03</accession>
<dbReference type="EC" id="2.4.-.-" evidence="2"/>
<dbReference type="Gene3D" id="3.40.50.2000">
    <property type="entry name" value="Glycogen Phosphorylase B"/>
    <property type="match status" value="2"/>
</dbReference>
<dbReference type="Pfam" id="PF13439">
    <property type="entry name" value="Glyco_transf_4"/>
    <property type="match status" value="1"/>
</dbReference>
<evidence type="ECO:0000259" key="1">
    <source>
        <dbReference type="Pfam" id="PF13439"/>
    </source>
</evidence>
<organism evidence="2 3">
    <name type="scientific">Sphingomonas liriopis</name>
    <dbReference type="NCBI Taxonomy" id="2949094"/>
    <lineage>
        <taxon>Bacteria</taxon>
        <taxon>Pseudomonadati</taxon>
        <taxon>Pseudomonadota</taxon>
        <taxon>Alphaproteobacteria</taxon>
        <taxon>Sphingomonadales</taxon>
        <taxon>Sphingomonadaceae</taxon>
        <taxon>Sphingomonas</taxon>
    </lineage>
</organism>
<dbReference type="Pfam" id="PF13692">
    <property type="entry name" value="Glyco_trans_1_4"/>
    <property type="match status" value="1"/>
</dbReference>
<name>A0A9X2HZ03_9SPHN</name>
<proteinExistence type="predicted"/>
<dbReference type="RefSeq" id="WP_254290165.1">
    <property type="nucleotide sequence ID" value="NZ_JAMLDY010000021.1"/>
</dbReference>
<gene>
    <name evidence="2" type="ORF">M9979_14990</name>
</gene>
<evidence type="ECO:0000313" key="2">
    <source>
        <dbReference type="EMBL" id="MCP3736173.1"/>
    </source>
</evidence>
<dbReference type="InterPro" id="IPR028098">
    <property type="entry name" value="Glyco_trans_4-like_N"/>
</dbReference>
<feature type="domain" description="Glycosyltransferase subfamily 4-like N-terminal" evidence="1">
    <location>
        <begin position="8"/>
        <end position="162"/>
    </location>
</feature>
<dbReference type="GO" id="GO:0016757">
    <property type="term" value="F:glycosyltransferase activity"/>
    <property type="evidence" value="ECO:0007669"/>
    <property type="project" value="UniProtKB-KW"/>
</dbReference>
<reference evidence="2" key="1">
    <citation type="submission" date="2022-05" db="EMBL/GenBank/DDBJ databases">
        <title>Sphingomonas sp. strain RP10 Genome sequencing and assembly.</title>
        <authorList>
            <person name="Kim I."/>
        </authorList>
    </citation>
    <scope>NUCLEOTIDE SEQUENCE</scope>
    <source>
        <strain evidence="2">RP10</strain>
    </source>
</reference>